<sequence>MPRRTIWEIAQFPEVRLTWGAVRNGVQHKCPTCGILLLTGERAGFCCGPNGSRFHDVKALPPLPHEFNSFINDRRVSHLSRRLNLILSFASLETTQPFPAANGPPGFVAIQGRVYHRVRPSHENSAVRWLLYDGFEAAHAPHSASTWFKEIPANWIASFRSALLRVNSFASSLRFLGQIHAAGTAASLLLEDTGTAEIAAIMSYSNTTQTEVKARRLIVITAGGENQSVSTVSRFWEPLSYPLLFPHGTLGWGVRDHGPDANLTDPNPDADLPTTQMWYYRARLLREPRFQIFGRLANEYMVDMFSRDLESRLAYIRNNQQRLRQNDALLMGSIDSVEPSENIYLPSSFLGSPRWASEQVSDSLAIAAAYGPPTFFITMTCDPQWPEIATQLRPGQTFADIPVVVVRVFKRKLVLLLQTLNELFPKVGRPVYCIHSIEFQKRGLPHAHILVKYPKPCIEAADIDAIISAEIPEDPTDAPLIRRYMMHSHPPDSAPPSKYCQRLDAAGVRKCRFKYPFPLQERTIIDVEGRVRYRRRRPGDEMIVPHCLALIRQFRCHINFEAANTSHMFQYIFKYIHKPGCSTRYRITAPDSDPQKVGRDNYFLELPNNSGSPRQHVILRSSARSHLSRIQSIRPSRGDLFYLRSILQTRPCRSFLDARTVHDTVYATYQEAANALGLFADSNEAMFAILEAVQSLRTPREIRVLFVHLLTNECVPSPINPWETFHEDLSRDFTLRHGGVVEIGLNFALDDIGRLLEEYGKQLSDYGLPEATVHELERWGPVADELETRANAMLGLFNAEQREIYTAILAAVMARQPLCAFVDGKAGRGKTAMITALCDKLRSFNEIVIATATSAFAAQLYPGGKTTHSTFKVPVSDRNELLESMINPEGSRAKLIRRAALIVWDEAPTANRAVLACVDDILRKIMHNDTAFGGKVVVLLGDFRQTGPVVQGGSRAQIVDASIRSSPLWDLFTVFRLTRPIRNAEDLEFADFLDTIGDGAGPNVSLDLLQRTSSAESLLEFVYPEEVLNDPLACLSRAILAPTNRQVELKAIDGDVNVYLSADTFREGDDVGALPPASVLDYVARRTPPGLPAHAITIKTNCVFRLLRNFSIDRGLVKNTRAVVTQVGYRLITVRVLRAGDLAFAGSMDDEVLIPRICFDAKLPSGHTLLRRQFPLAPAYATTFNSCQGLTLNRLGVDLTRPVFSHGQLYTALSRIRHRSHAQVRLRDEVEAVPNVTYTELLL</sequence>
<evidence type="ECO:0000313" key="4">
    <source>
        <dbReference type="EMBL" id="GAT43072.1"/>
    </source>
</evidence>
<gene>
    <name evidence="4" type="ORF">MCHLO_00765</name>
</gene>
<dbReference type="Gene3D" id="3.40.50.300">
    <property type="entry name" value="P-loop containing nucleotide triphosphate hydrolases"/>
    <property type="match status" value="1"/>
</dbReference>
<organism evidence="4 5">
    <name type="scientific">Mycena chlorophos</name>
    <name type="common">Agaric fungus</name>
    <name type="synonym">Agaricus chlorophos</name>
    <dbReference type="NCBI Taxonomy" id="658473"/>
    <lineage>
        <taxon>Eukaryota</taxon>
        <taxon>Fungi</taxon>
        <taxon>Dikarya</taxon>
        <taxon>Basidiomycota</taxon>
        <taxon>Agaricomycotina</taxon>
        <taxon>Agaricomycetes</taxon>
        <taxon>Agaricomycetidae</taxon>
        <taxon>Agaricales</taxon>
        <taxon>Marasmiineae</taxon>
        <taxon>Mycenaceae</taxon>
        <taxon>Mycena</taxon>
    </lineage>
</organism>
<evidence type="ECO:0000256" key="1">
    <source>
        <dbReference type="RuleBase" id="RU363044"/>
    </source>
</evidence>
<keyword evidence="1" id="KW-0233">DNA recombination</keyword>
<comment type="similarity">
    <text evidence="1">Belongs to the helicase family.</text>
</comment>
<accession>A0ABQ0KXV7</accession>
<dbReference type="CDD" id="cd18809">
    <property type="entry name" value="SF1_C_RecD"/>
    <property type="match status" value="1"/>
</dbReference>
<keyword evidence="1 4" id="KW-0347">Helicase</keyword>
<protein>
    <recommendedName>
        <fullName evidence="1">ATP-dependent DNA helicase</fullName>
        <ecNumber evidence="1">5.6.2.3</ecNumber>
    </recommendedName>
</protein>
<dbReference type="PANTHER" id="PTHR10492:SF57">
    <property type="entry name" value="ATP-DEPENDENT DNA HELICASE"/>
    <property type="match status" value="1"/>
</dbReference>
<name>A0ABQ0KXV7_MYCCL</name>
<proteinExistence type="inferred from homology"/>
<evidence type="ECO:0000313" key="5">
    <source>
        <dbReference type="Proteomes" id="UP000815677"/>
    </source>
</evidence>
<dbReference type="InterPro" id="IPR025476">
    <property type="entry name" value="Helitron_helicase-like"/>
</dbReference>
<dbReference type="InterPro" id="IPR027417">
    <property type="entry name" value="P-loop_NTPase"/>
</dbReference>
<dbReference type="SUPFAM" id="SSF52540">
    <property type="entry name" value="P-loop containing nucleoside triphosphate hydrolases"/>
    <property type="match status" value="2"/>
</dbReference>
<dbReference type="EMBL" id="DF838545">
    <property type="protein sequence ID" value="GAT43072.1"/>
    <property type="molecule type" value="Genomic_DNA"/>
</dbReference>
<dbReference type="GO" id="GO:0004386">
    <property type="term" value="F:helicase activity"/>
    <property type="evidence" value="ECO:0007669"/>
    <property type="project" value="UniProtKB-KW"/>
</dbReference>
<keyword evidence="1" id="KW-0547">Nucleotide-binding</keyword>
<evidence type="ECO:0000259" key="3">
    <source>
        <dbReference type="Pfam" id="PF14214"/>
    </source>
</evidence>
<dbReference type="Proteomes" id="UP000815677">
    <property type="component" value="Unassembled WGS sequence"/>
</dbReference>
<dbReference type="PANTHER" id="PTHR10492">
    <property type="match status" value="1"/>
</dbReference>
<reference evidence="4" key="1">
    <citation type="submission" date="2014-09" db="EMBL/GenBank/DDBJ databases">
        <title>Genome sequence of the luminous mushroom Mycena chlorophos for searching fungal bioluminescence genes.</title>
        <authorList>
            <person name="Tanaka Y."/>
            <person name="Kasuga D."/>
            <person name="Oba Y."/>
            <person name="Hase S."/>
            <person name="Sato K."/>
            <person name="Oba Y."/>
            <person name="Sakakibara Y."/>
        </authorList>
    </citation>
    <scope>NUCLEOTIDE SEQUENCE</scope>
</reference>
<dbReference type="EC" id="5.6.2.3" evidence="1"/>
<keyword evidence="1" id="KW-0067">ATP-binding</keyword>
<feature type="domain" description="DNA helicase Pif1-like DEAD-box helicase" evidence="2">
    <location>
        <begin position="797"/>
        <end position="1000"/>
    </location>
</feature>
<keyword evidence="1" id="KW-0378">Hydrolase</keyword>
<keyword evidence="1" id="KW-0234">DNA repair</keyword>
<feature type="domain" description="Helitron helicase-like" evidence="3">
    <location>
        <begin position="282"/>
        <end position="451"/>
    </location>
</feature>
<dbReference type="Pfam" id="PF14214">
    <property type="entry name" value="Helitron_like_N"/>
    <property type="match status" value="1"/>
</dbReference>
<keyword evidence="5" id="KW-1185">Reference proteome</keyword>
<comment type="catalytic activity">
    <reaction evidence="1">
        <text>ATP + H2O = ADP + phosphate + H(+)</text>
        <dbReference type="Rhea" id="RHEA:13065"/>
        <dbReference type="ChEBI" id="CHEBI:15377"/>
        <dbReference type="ChEBI" id="CHEBI:15378"/>
        <dbReference type="ChEBI" id="CHEBI:30616"/>
        <dbReference type="ChEBI" id="CHEBI:43474"/>
        <dbReference type="ChEBI" id="CHEBI:456216"/>
        <dbReference type="EC" id="5.6.2.3"/>
    </reaction>
</comment>
<keyword evidence="1" id="KW-0227">DNA damage</keyword>
<dbReference type="InterPro" id="IPR010285">
    <property type="entry name" value="DNA_helicase_pif1-like_DEAD"/>
</dbReference>
<comment type="cofactor">
    <cofactor evidence="1">
        <name>Mg(2+)</name>
        <dbReference type="ChEBI" id="CHEBI:18420"/>
    </cofactor>
</comment>
<dbReference type="Pfam" id="PF05970">
    <property type="entry name" value="PIF1"/>
    <property type="match status" value="1"/>
</dbReference>
<evidence type="ECO:0000259" key="2">
    <source>
        <dbReference type="Pfam" id="PF05970"/>
    </source>
</evidence>